<organism evidence="2">
    <name type="scientific">Oryza glumipatula</name>
    <dbReference type="NCBI Taxonomy" id="40148"/>
    <lineage>
        <taxon>Eukaryota</taxon>
        <taxon>Viridiplantae</taxon>
        <taxon>Streptophyta</taxon>
        <taxon>Embryophyta</taxon>
        <taxon>Tracheophyta</taxon>
        <taxon>Spermatophyta</taxon>
        <taxon>Magnoliopsida</taxon>
        <taxon>Liliopsida</taxon>
        <taxon>Poales</taxon>
        <taxon>Poaceae</taxon>
        <taxon>BOP clade</taxon>
        <taxon>Oryzoideae</taxon>
        <taxon>Oryzeae</taxon>
        <taxon>Oryzinae</taxon>
        <taxon>Oryza</taxon>
    </lineage>
</organism>
<accession>A0A0D9ZAK0</accession>
<dbReference type="PANTHER" id="PTHR33074">
    <property type="entry name" value="EXPRESSED PROTEIN-RELATED"/>
    <property type="match status" value="1"/>
</dbReference>
<sequence length="466" mass="51900">MAMSSSSFPTATATASFPNWVMLERFVFRRDDDKSFPDDTKATLRASGSGSHKTPFTIAFRIADPPAISRLYVQWPQGPNPEEMVACHLVATHRNLVLVCFCYIVECPVPACPQDYFLFTASGDDPVSSPLLKALPPCTYQPKGGEPLPCTYQPEGGFPPSDVEGDGNLRYPLEFRSVGILCQGEEFAVAELQVLRNINANVKARLCVLRSAISSKGEDGDGGGRWDIMELPIVYGSGEEYWDIFYWTTDTVIAFQNYLCWVDYDRGMLFCDVLQKRPGIAFIRFPLDSFPNGRSRRHFSQVYRGVSVTTECGGSGALKFADVNRLDSKLLGSLEPGRGYTITCHTLRTLGLDVGAIEWSKDFAITSKEIWSFKGPELVPHEVLLFPTVSMEMPNVMHFLTCDYEHVIRKMSVVTIDLASKTVLSVIPYVNGQEDLSGEDSDMVRAKSSYPQSFLPSEFSKYFNSI</sequence>
<keyword evidence="3" id="KW-1185">Reference proteome</keyword>
<dbReference type="Gramene" id="OGLUM03G26920.1">
    <property type="protein sequence ID" value="OGLUM03G26920.1"/>
    <property type="gene ID" value="OGLUM03G26920"/>
</dbReference>
<dbReference type="eggNOG" id="ENOG502R3CR">
    <property type="taxonomic scope" value="Eukaryota"/>
</dbReference>
<dbReference type="PANTHER" id="PTHR33074:SF128">
    <property type="entry name" value="EXPRESSED PROTEIN"/>
    <property type="match status" value="1"/>
</dbReference>
<evidence type="ECO:0000259" key="1">
    <source>
        <dbReference type="Pfam" id="PF07762"/>
    </source>
</evidence>
<dbReference type="EnsemblPlants" id="OGLUM03G26920.1">
    <property type="protein sequence ID" value="OGLUM03G26920.1"/>
    <property type="gene ID" value="OGLUM03G26920"/>
</dbReference>
<name>A0A0D9ZAK0_9ORYZ</name>
<dbReference type="AlphaFoldDB" id="A0A0D9ZAK0"/>
<dbReference type="Proteomes" id="UP000026961">
    <property type="component" value="Chromosome 3"/>
</dbReference>
<evidence type="ECO:0000313" key="2">
    <source>
        <dbReference type="EnsemblPlants" id="OGLUM03G26920.1"/>
    </source>
</evidence>
<protein>
    <recommendedName>
        <fullName evidence="1">DUF1618 domain-containing protein</fullName>
    </recommendedName>
</protein>
<feature type="domain" description="DUF1618" evidence="1">
    <location>
        <begin position="261"/>
        <end position="398"/>
    </location>
</feature>
<dbReference type="HOGENOM" id="CLU_019112_5_0_1"/>
<reference evidence="2" key="1">
    <citation type="submission" date="2015-04" db="UniProtKB">
        <authorList>
            <consortium name="EnsemblPlants"/>
        </authorList>
    </citation>
    <scope>IDENTIFICATION</scope>
</reference>
<dbReference type="InterPro" id="IPR011676">
    <property type="entry name" value="DUF1618"/>
</dbReference>
<dbReference type="Pfam" id="PF07762">
    <property type="entry name" value="DUF1618"/>
    <property type="match status" value="1"/>
</dbReference>
<reference evidence="2" key="2">
    <citation type="submission" date="2018-05" db="EMBL/GenBank/DDBJ databases">
        <title>OgluRS3 (Oryza glumaepatula Reference Sequence Version 3).</title>
        <authorList>
            <person name="Zhang J."/>
            <person name="Kudrna D."/>
            <person name="Lee S."/>
            <person name="Talag J."/>
            <person name="Welchert J."/>
            <person name="Wing R.A."/>
        </authorList>
    </citation>
    <scope>NUCLEOTIDE SEQUENCE [LARGE SCALE GENOMIC DNA]</scope>
</reference>
<proteinExistence type="predicted"/>
<evidence type="ECO:0000313" key="3">
    <source>
        <dbReference type="Proteomes" id="UP000026961"/>
    </source>
</evidence>